<feature type="chain" id="PRO_5042955787" evidence="1">
    <location>
        <begin position="30"/>
        <end position="129"/>
    </location>
</feature>
<dbReference type="AlphaFoldDB" id="A0AAN8ZD94"/>
<reference evidence="3 4" key="1">
    <citation type="submission" date="2023-12" db="EMBL/GenBank/DDBJ databases">
        <title>A high-quality genome assembly for Dillenia turbinata (Dilleniales).</title>
        <authorList>
            <person name="Chanderbali A."/>
        </authorList>
    </citation>
    <scope>NUCLEOTIDE SEQUENCE [LARGE SCALE GENOMIC DNA]</scope>
    <source>
        <strain evidence="3">LSX21</strain>
        <tissue evidence="3">Leaf</tissue>
    </source>
</reference>
<keyword evidence="4" id="KW-1185">Reference proteome</keyword>
<gene>
    <name evidence="3" type="ORF">RJ641_036780</name>
</gene>
<dbReference type="EMBL" id="JBAMMX010000009">
    <property type="protein sequence ID" value="KAK6933886.1"/>
    <property type="molecule type" value="Genomic_DNA"/>
</dbReference>
<dbReference type="InterPro" id="IPR016140">
    <property type="entry name" value="Bifunc_inhib/LTP/seed_store"/>
</dbReference>
<accession>A0AAN8ZD94</accession>
<name>A0AAN8ZD94_9MAGN</name>
<dbReference type="PANTHER" id="PTHR33286:SF1">
    <property type="entry name" value="OS01G0800600 PROTEIN"/>
    <property type="match status" value="1"/>
</dbReference>
<dbReference type="InterPro" id="IPR036312">
    <property type="entry name" value="Bifun_inhib/LTP/seed_sf"/>
</dbReference>
<dbReference type="InterPro" id="IPR044741">
    <property type="entry name" value="NsLTP-like"/>
</dbReference>
<dbReference type="PANTHER" id="PTHR33286">
    <property type="entry name" value="BIFUNCTIONAL INHIBITOR/LIPID-TRANSFER PROTEIN/SEED STORAGE 2S ALBUMIN SUPERFAMILY PROTEIN"/>
    <property type="match status" value="1"/>
</dbReference>
<keyword evidence="1" id="KW-0732">Signal</keyword>
<dbReference type="SUPFAM" id="SSF47699">
    <property type="entry name" value="Bifunctional inhibitor/lipid-transfer protein/seed storage 2S albumin"/>
    <property type="match status" value="1"/>
</dbReference>
<organism evidence="3 4">
    <name type="scientific">Dillenia turbinata</name>
    <dbReference type="NCBI Taxonomy" id="194707"/>
    <lineage>
        <taxon>Eukaryota</taxon>
        <taxon>Viridiplantae</taxon>
        <taxon>Streptophyta</taxon>
        <taxon>Embryophyta</taxon>
        <taxon>Tracheophyta</taxon>
        <taxon>Spermatophyta</taxon>
        <taxon>Magnoliopsida</taxon>
        <taxon>eudicotyledons</taxon>
        <taxon>Gunneridae</taxon>
        <taxon>Pentapetalae</taxon>
        <taxon>Dilleniales</taxon>
        <taxon>Dilleniaceae</taxon>
        <taxon>Dillenia</taxon>
    </lineage>
</organism>
<dbReference type="Proteomes" id="UP001370490">
    <property type="component" value="Unassembled WGS sequence"/>
</dbReference>
<proteinExistence type="predicted"/>
<evidence type="ECO:0000313" key="3">
    <source>
        <dbReference type="EMBL" id="KAK6933886.1"/>
    </source>
</evidence>
<feature type="signal peptide" evidence="1">
    <location>
        <begin position="1"/>
        <end position="29"/>
    </location>
</feature>
<feature type="domain" description="Bifunctional inhibitor/plant lipid transfer protein/seed storage helical" evidence="2">
    <location>
        <begin position="13"/>
        <end position="106"/>
    </location>
</feature>
<dbReference type="Gene3D" id="1.10.110.10">
    <property type="entry name" value="Plant lipid-transfer and hydrophobic proteins"/>
    <property type="match status" value="1"/>
</dbReference>
<sequence length="129" mass="13326">MGMVSIHFLNIAIFALAGILISSPKVVCGQGCEGDIQRLATQCARFVLKPGPKVAPSPACCAVVKAANVPCVCKSVTKAVEQAVSMEKVVYVAQTCGKPLSHGTKCGSFTVPMEGAKTRIAAGANHQQP</sequence>
<protein>
    <submittedName>
        <fullName evidence="3">Bifunctional inhibitor/plant lipid transfer protein/seed storage helical domain</fullName>
    </submittedName>
</protein>
<evidence type="ECO:0000313" key="4">
    <source>
        <dbReference type="Proteomes" id="UP001370490"/>
    </source>
</evidence>
<evidence type="ECO:0000256" key="1">
    <source>
        <dbReference type="SAM" id="SignalP"/>
    </source>
</evidence>
<dbReference type="Pfam" id="PF14368">
    <property type="entry name" value="LTP_2"/>
    <property type="match status" value="1"/>
</dbReference>
<dbReference type="CDD" id="cd04660">
    <property type="entry name" value="nsLTP_like"/>
    <property type="match status" value="1"/>
</dbReference>
<evidence type="ECO:0000259" key="2">
    <source>
        <dbReference type="Pfam" id="PF14368"/>
    </source>
</evidence>
<comment type="caution">
    <text evidence="3">The sequence shown here is derived from an EMBL/GenBank/DDBJ whole genome shotgun (WGS) entry which is preliminary data.</text>
</comment>